<feature type="transmembrane region" description="Helical" evidence="5">
    <location>
        <begin position="222"/>
        <end position="242"/>
    </location>
</feature>
<dbReference type="CDD" id="cd13433">
    <property type="entry name" value="Na_channel_gate"/>
    <property type="match status" value="1"/>
</dbReference>
<keyword evidence="3 5" id="KW-1133">Transmembrane helix</keyword>
<dbReference type="PANTHER" id="PTHR10037">
    <property type="entry name" value="VOLTAGE-GATED CATION CHANNEL CALCIUM AND SODIUM"/>
    <property type="match status" value="1"/>
</dbReference>
<dbReference type="InterPro" id="IPR005821">
    <property type="entry name" value="Ion_trans_dom"/>
</dbReference>
<evidence type="ECO:0000313" key="8">
    <source>
        <dbReference type="EMBL" id="CAJ0941950.1"/>
    </source>
</evidence>
<gene>
    <name evidence="8" type="ORF">RIMI_LOCUS9411219</name>
</gene>
<evidence type="ECO:0000256" key="5">
    <source>
        <dbReference type="SAM" id="Phobius"/>
    </source>
</evidence>
<keyword evidence="4 5" id="KW-0472">Membrane</keyword>
<evidence type="ECO:0000256" key="3">
    <source>
        <dbReference type="ARBA" id="ARBA00022989"/>
    </source>
</evidence>
<feature type="transmembrane region" description="Helical" evidence="5">
    <location>
        <begin position="294"/>
        <end position="311"/>
    </location>
</feature>
<evidence type="ECO:0000259" key="7">
    <source>
        <dbReference type="Pfam" id="PF00520"/>
    </source>
</evidence>
<protein>
    <recommendedName>
        <fullName evidence="7">Ion transport domain-containing protein</fullName>
    </recommendedName>
</protein>
<evidence type="ECO:0000256" key="1">
    <source>
        <dbReference type="ARBA" id="ARBA00004141"/>
    </source>
</evidence>
<dbReference type="EMBL" id="CAUEEQ010019496">
    <property type="protein sequence ID" value="CAJ0941950.1"/>
    <property type="molecule type" value="Genomic_DNA"/>
</dbReference>
<dbReference type="PANTHER" id="PTHR10037:SF288">
    <property type="entry name" value="SODIUM CHANNEL PROTEIN PARA"/>
    <property type="match status" value="1"/>
</dbReference>
<dbReference type="SUPFAM" id="SSF81324">
    <property type="entry name" value="Voltage-gated potassium channels"/>
    <property type="match status" value="2"/>
</dbReference>
<feature type="chain" id="PRO_5047283397" description="Ion transport domain-containing protein" evidence="6">
    <location>
        <begin position="24"/>
        <end position="322"/>
    </location>
</feature>
<comment type="subcellular location">
    <subcellularLocation>
        <location evidence="1">Membrane</location>
        <topology evidence="1">Multi-pass membrane protein</topology>
    </subcellularLocation>
</comment>
<evidence type="ECO:0000313" key="9">
    <source>
        <dbReference type="Proteomes" id="UP001176940"/>
    </source>
</evidence>
<feature type="signal peptide" evidence="6">
    <location>
        <begin position="1"/>
        <end position="23"/>
    </location>
</feature>
<dbReference type="InterPro" id="IPR027359">
    <property type="entry name" value="Volt_channel_dom_sf"/>
</dbReference>
<name>A0ABN9LLU0_9NEOB</name>
<accession>A0ABN9LLU0</accession>
<feature type="transmembrane region" description="Helical" evidence="5">
    <location>
        <begin position="262"/>
        <end position="282"/>
    </location>
</feature>
<dbReference type="InterPro" id="IPR043203">
    <property type="entry name" value="VGCC_Ca_Na"/>
</dbReference>
<dbReference type="Pfam" id="PF00520">
    <property type="entry name" value="Ion_trans"/>
    <property type="match status" value="2"/>
</dbReference>
<evidence type="ECO:0000256" key="2">
    <source>
        <dbReference type="ARBA" id="ARBA00022692"/>
    </source>
</evidence>
<evidence type="ECO:0000256" key="4">
    <source>
        <dbReference type="ARBA" id="ARBA00023136"/>
    </source>
</evidence>
<feature type="transmembrane region" description="Helical" evidence="5">
    <location>
        <begin position="45"/>
        <end position="64"/>
    </location>
</feature>
<reference evidence="8" key="1">
    <citation type="submission" date="2023-07" db="EMBL/GenBank/DDBJ databases">
        <authorList>
            <person name="Stuckert A."/>
        </authorList>
    </citation>
    <scope>NUCLEOTIDE SEQUENCE</scope>
</reference>
<keyword evidence="2 5" id="KW-0812">Transmembrane</keyword>
<proteinExistence type="predicted"/>
<feature type="transmembrane region" description="Helical" evidence="5">
    <location>
        <begin position="71"/>
        <end position="93"/>
    </location>
</feature>
<feature type="domain" description="Ion transport" evidence="7">
    <location>
        <begin position="9"/>
        <end position="122"/>
    </location>
</feature>
<comment type="caution">
    <text evidence="8">The sequence shown here is derived from an EMBL/GenBank/DDBJ whole genome shotgun (WGS) entry which is preliminary data.</text>
</comment>
<dbReference type="InterPro" id="IPR044564">
    <property type="entry name" value="Na_chnl_inactivation_gate"/>
</dbReference>
<dbReference type="Gene3D" id="1.10.287.70">
    <property type="match status" value="1"/>
</dbReference>
<sequence>MLLIWFVPFIWLILVGLGALSNAFEDIYIDNRKTIKSVLEYADKLFTYIFISEMLLKWVAYGFATYFTNAWCCLDFVIVDISLVSLIASLMGFSELGPIKSLRTLRALRPLRALSRFEGMRATFKGWTPIMYAAVDAREKDLQPKYEYNNYMYLYFVVFIIFGSFFTLNLFIGVIIDNFNQQKRKIRGQDIFMTEEQKKYYNAMKKLGSKKPQKPIPRPKGFVFDIVTNQIFDITVMCLIFLNMVTMMIETDGQSDKMDDNLYWINMVFIVLFTCEFLLKLFSLRHYYFTNGWNIFDLVVVIISIVGSPYIDEQKGNSVLNF</sequence>
<feature type="domain" description="Ion transport" evidence="7">
    <location>
        <begin position="230"/>
        <end position="307"/>
    </location>
</feature>
<dbReference type="Gene3D" id="1.20.120.350">
    <property type="entry name" value="Voltage-gated potassium channels. Chain C"/>
    <property type="match status" value="2"/>
</dbReference>
<feature type="transmembrane region" description="Helical" evidence="5">
    <location>
        <begin position="152"/>
        <end position="176"/>
    </location>
</feature>
<evidence type="ECO:0000256" key="6">
    <source>
        <dbReference type="SAM" id="SignalP"/>
    </source>
</evidence>
<organism evidence="8 9">
    <name type="scientific">Ranitomeya imitator</name>
    <name type="common">mimic poison frog</name>
    <dbReference type="NCBI Taxonomy" id="111125"/>
    <lineage>
        <taxon>Eukaryota</taxon>
        <taxon>Metazoa</taxon>
        <taxon>Chordata</taxon>
        <taxon>Craniata</taxon>
        <taxon>Vertebrata</taxon>
        <taxon>Euteleostomi</taxon>
        <taxon>Amphibia</taxon>
        <taxon>Batrachia</taxon>
        <taxon>Anura</taxon>
        <taxon>Neobatrachia</taxon>
        <taxon>Hyloidea</taxon>
        <taxon>Dendrobatidae</taxon>
        <taxon>Dendrobatinae</taxon>
        <taxon>Ranitomeya</taxon>
    </lineage>
</organism>
<dbReference type="Proteomes" id="UP001176940">
    <property type="component" value="Unassembled WGS sequence"/>
</dbReference>
<keyword evidence="6" id="KW-0732">Signal</keyword>
<keyword evidence="9" id="KW-1185">Reference proteome</keyword>